<dbReference type="AlphaFoldDB" id="A0A7I9ZAW8"/>
<evidence type="ECO:0000313" key="2">
    <source>
        <dbReference type="Proteomes" id="UP000465301"/>
    </source>
</evidence>
<evidence type="ECO:0000313" key="1">
    <source>
        <dbReference type="EMBL" id="GFG98141.1"/>
    </source>
</evidence>
<dbReference type="Proteomes" id="UP000465301">
    <property type="component" value="Unassembled WGS sequence"/>
</dbReference>
<comment type="caution">
    <text evidence="1">The sequence shown here is derived from an EMBL/GenBank/DDBJ whole genome shotgun (WGS) entry which is preliminary data.</text>
</comment>
<dbReference type="EMBL" id="BLLA01000001">
    <property type="protein sequence ID" value="GFG98141.1"/>
    <property type="molecule type" value="Genomic_DNA"/>
</dbReference>
<reference evidence="1 2" key="1">
    <citation type="journal article" date="2019" name="Emerg. Microbes Infect.">
        <title>Comprehensive subspecies identification of 175 nontuberculous mycobacteria species based on 7547 genomic profiles.</title>
        <authorList>
            <person name="Matsumoto Y."/>
            <person name="Kinjo T."/>
            <person name="Motooka D."/>
            <person name="Nabeya D."/>
            <person name="Jung N."/>
            <person name="Uechi K."/>
            <person name="Horii T."/>
            <person name="Iida T."/>
            <person name="Fujita J."/>
            <person name="Nakamura S."/>
        </authorList>
    </citation>
    <scope>NUCLEOTIDE SEQUENCE [LARGE SCALE GENOMIC DNA]</scope>
    <source>
        <strain evidence="1 2">JCM 30726</strain>
    </source>
</reference>
<protein>
    <submittedName>
        <fullName evidence="1">Uncharacterized protein</fullName>
    </submittedName>
</protein>
<gene>
    <name evidence="1" type="ORF">MTIM_40200</name>
</gene>
<dbReference type="RefSeq" id="WP_163713143.1">
    <property type="nucleotide sequence ID" value="NZ_BLLA01000001.1"/>
</dbReference>
<keyword evidence="2" id="KW-1185">Reference proteome</keyword>
<name>A0A7I9ZAW8_9MYCO</name>
<organism evidence="1 2">
    <name type="scientific">Mycobacterium timonense</name>
    <dbReference type="NCBI Taxonomy" id="701043"/>
    <lineage>
        <taxon>Bacteria</taxon>
        <taxon>Bacillati</taxon>
        <taxon>Actinomycetota</taxon>
        <taxon>Actinomycetes</taxon>
        <taxon>Mycobacteriales</taxon>
        <taxon>Mycobacteriaceae</taxon>
        <taxon>Mycobacterium</taxon>
        <taxon>Mycobacterium avium complex (MAC)</taxon>
    </lineage>
</organism>
<sequence length="202" mass="23018">MIAKLHAELLLVADDLHVAADRGLYNLTKMPYRGAQWDLRAFQRDPYVMAFMQSMPASFGSFQRRDDLMVQRRLVFHSDKLNLDLVLRRRGSFGAFRKVAPAEPVVQPELPYEPMKPVAIAADELRLAALIWDTPTLDSKHKATSPMPLAVRLAQRGFVLDDNNWESGFLMQYGIGEELIPDKTEYLPDMPDWDVDAETDAQ</sequence>
<accession>A0A7I9ZAW8</accession>
<proteinExistence type="predicted"/>